<dbReference type="InterPro" id="IPR050177">
    <property type="entry name" value="Lipid_A_modif_metabolic_enz"/>
</dbReference>
<accession>A0ABT5BXY8</accession>
<dbReference type="PANTHER" id="PTHR43245:SF52">
    <property type="entry name" value="NAD-DEPENDENT EPIMERASE_DEHYDRATASE"/>
    <property type="match status" value="1"/>
</dbReference>
<dbReference type="RefSeq" id="WP_272095437.1">
    <property type="nucleotide sequence ID" value="NZ_JAQNDK010000001.1"/>
</dbReference>
<sequence>MRVLIPGITGQLGRMVATRLLEEGHEVIGIDRRPWPTAPAGIEMHNVDLQKRAAEDVFRKARPQAVIHMATVTHLVEQTEERYRINLGGTRVVFDNSRACGVEHVIFVGRHTYYGAGPESPLYHTEEDPPMAVSTFPELADLVAADLYACTALWRAPELCTTVLRMCYTLGPTGHGTLASFLRGPHVPYVLGFDPLFQFMHEQDVVTAICLALEKRIRGVYNVSGPQPVPLSLIIRAAGRVAVPLPEFVLRNALGRFGLPKLPRAALTHIKYPVVVDGAAFRAATGFKHAIDEAQAIREYRDAHPVPASRS</sequence>
<name>A0ABT5BXY8_9BACT</name>
<dbReference type="EMBL" id="JAQNDK010000001">
    <property type="protein sequence ID" value="MDC0678603.1"/>
    <property type="molecule type" value="Genomic_DNA"/>
</dbReference>
<reference evidence="2 3" key="1">
    <citation type="submission" date="2023-01" db="EMBL/GenBank/DDBJ databases">
        <title>Minimal conservation of predation-associated metabolite biosynthetic gene clusters underscores biosynthetic potential of Myxococcota including descriptions for ten novel species: Archangium lansinium sp. nov., Myxococcus landrumus sp. nov., Nannocystis bai.</title>
        <authorList>
            <person name="Ahearne A."/>
            <person name="Stevens C."/>
            <person name="Dowd S."/>
        </authorList>
    </citation>
    <scope>NUCLEOTIDE SEQUENCE [LARGE SCALE GENOMIC DNA]</scope>
    <source>
        <strain evidence="2 3">WIWO2</strain>
    </source>
</reference>
<dbReference type="CDD" id="cd05240">
    <property type="entry name" value="UDP_G4E_3_SDR_e"/>
    <property type="match status" value="1"/>
</dbReference>
<dbReference type="Gene3D" id="3.40.50.720">
    <property type="entry name" value="NAD(P)-binding Rossmann-like Domain"/>
    <property type="match status" value="1"/>
</dbReference>
<dbReference type="Proteomes" id="UP001217485">
    <property type="component" value="Unassembled WGS sequence"/>
</dbReference>
<evidence type="ECO:0000313" key="3">
    <source>
        <dbReference type="Proteomes" id="UP001217485"/>
    </source>
</evidence>
<gene>
    <name evidence="2" type="ORF">POL72_12735</name>
</gene>
<feature type="domain" description="NAD-dependent epimerase/dehydratase" evidence="1">
    <location>
        <begin position="3"/>
        <end position="223"/>
    </location>
</feature>
<protein>
    <submittedName>
        <fullName evidence="2">SDR family oxidoreductase</fullName>
    </submittedName>
</protein>
<dbReference type="PANTHER" id="PTHR43245">
    <property type="entry name" value="BIFUNCTIONAL POLYMYXIN RESISTANCE PROTEIN ARNA"/>
    <property type="match status" value="1"/>
</dbReference>
<organism evidence="2 3">
    <name type="scientific">Sorangium atrum</name>
    <dbReference type="NCBI Taxonomy" id="2995308"/>
    <lineage>
        <taxon>Bacteria</taxon>
        <taxon>Pseudomonadati</taxon>
        <taxon>Myxococcota</taxon>
        <taxon>Polyangia</taxon>
        <taxon>Polyangiales</taxon>
        <taxon>Polyangiaceae</taxon>
        <taxon>Sorangium</taxon>
    </lineage>
</organism>
<proteinExistence type="predicted"/>
<evidence type="ECO:0000313" key="2">
    <source>
        <dbReference type="EMBL" id="MDC0678603.1"/>
    </source>
</evidence>
<comment type="caution">
    <text evidence="2">The sequence shown here is derived from an EMBL/GenBank/DDBJ whole genome shotgun (WGS) entry which is preliminary data.</text>
</comment>
<dbReference type="SUPFAM" id="SSF51735">
    <property type="entry name" value="NAD(P)-binding Rossmann-fold domains"/>
    <property type="match status" value="1"/>
</dbReference>
<evidence type="ECO:0000259" key="1">
    <source>
        <dbReference type="Pfam" id="PF01370"/>
    </source>
</evidence>
<dbReference type="Pfam" id="PF01370">
    <property type="entry name" value="Epimerase"/>
    <property type="match status" value="1"/>
</dbReference>
<keyword evidence="3" id="KW-1185">Reference proteome</keyword>
<dbReference type="InterPro" id="IPR001509">
    <property type="entry name" value="Epimerase_deHydtase"/>
</dbReference>
<dbReference type="InterPro" id="IPR036291">
    <property type="entry name" value="NAD(P)-bd_dom_sf"/>
</dbReference>